<gene>
    <name evidence="1" type="ORF">NBG84_39915</name>
</gene>
<accession>A0ABT0V0K1</accession>
<feature type="non-terminal residue" evidence="1">
    <location>
        <position position="1"/>
    </location>
</feature>
<comment type="caution">
    <text evidence="1">The sequence shown here is derived from an EMBL/GenBank/DDBJ whole genome shotgun (WGS) entry which is preliminary data.</text>
</comment>
<protein>
    <submittedName>
        <fullName evidence="1">Uncharacterized protein</fullName>
    </submittedName>
</protein>
<dbReference type="EMBL" id="JAMQAW010000119">
    <property type="protein sequence ID" value="MCM2394368.1"/>
    <property type="molecule type" value="Genomic_DNA"/>
</dbReference>
<evidence type="ECO:0000313" key="1">
    <source>
        <dbReference type="EMBL" id="MCM2394368.1"/>
    </source>
</evidence>
<dbReference type="Proteomes" id="UP001431429">
    <property type="component" value="Unassembled WGS sequence"/>
</dbReference>
<organism evidence="1 2">
    <name type="scientific">Streptomyces albipurpureus</name>
    <dbReference type="NCBI Taxonomy" id="2897419"/>
    <lineage>
        <taxon>Bacteria</taxon>
        <taxon>Bacillati</taxon>
        <taxon>Actinomycetota</taxon>
        <taxon>Actinomycetes</taxon>
        <taxon>Kitasatosporales</taxon>
        <taxon>Streptomycetaceae</taxon>
        <taxon>Streptomyces</taxon>
    </lineage>
</organism>
<keyword evidence="2" id="KW-1185">Reference proteome</keyword>
<sequence>TEFVAWLVKKAHERRALGRQYAKQAEFIGVLADKAHRGAVRVFLEAGPEPLIVDRFDTATEPAPEEEQLLTIGCIAEDGRPVALLLDPENRAKVGRWLNPSTANGEDLPAYRAEHDSIVMGLYQTPEEARRHCETKVQQEEPSGSIQHMSWWADDTGDEATYELHITPAETDGLIRGTGYVVTPLTVAAAYDAEADE</sequence>
<evidence type="ECO:0000313" key="2">
    <source>
        <dbReference type="Proteomes" id="UP001431429"/>
    </source>
</evidence>
<reference evidence="1" key="1">
    <citation type="submission" date="2022-06" db="EMBL/GenBank/DDBJ databases">
        <title>Genome public.</title>
        <authorList>
            <person name="Sun Q."/>
        </authorList>
    </citation>
    <scope>NUCLEOTIDE SEQUENCE</scope>
    <source>
        <strain evidence="1">CWNU-1</strain>
    </source>
</reference>
<name>A0ABT0V0K1_9ACTN</name>
<proteinExistence type="predicted"/>